<reference evidence="1" key="1">
    <citation type="submission" date="2016-12" db="EMBL/GenBank/DDBJ databases">
        <authorList>
            <person name="Moulin L."/>
        </authorList>
    </citation>
    <scope>NUCLEOTIDE SEQUENCE [LARGE SCALE GENOMIC DNA]</scope>
    <source>
        <strain evidence="1">STM 7183</strain>
    </source>
</reference>
<dbReference type="Proteomes" id="UP000195569">
    <property type="component" value="Unassembled WGS sequence"/>
</dbReference>
<protein>
    <submittedName>
        <fullName evidence="1">Uncharacterized protein</fullName>
    </submittedName>
</protein>
<name>A0A1N7SUM7_9BURK</name>
<comment type="caution">
    <text evidence="1">The sequence shown here is derived from an EMBL/GenBank/DDBJ whole genome shotgun (WGS) entry which is preliminary data.</text>
</comment>
<proteinExistence type="predicted"/>
<evidence type="ECO:0000313" key="1">
    <source>
        <dbReference type="EMBL" id="SIT51159.1"/>
    </source>
</evidence>
<sequence>MPGDTQANTQANTLAISAHAGPQLAEIAHRLSRFAKPAMILTCLPPSPD</sequence>
<dbReference type="EMBL" id="CYGY02000104">
    <property type="protein sequence ID" value="SIT51159.1"/>
    <property type="molecule type" value="Genomic_DNA"/>
</dbReference>
<keyword evidence="2" id="KW-1185">Reference proteome</keyword>
<gene>
    <name evidence="1" type="ORF">BN2476_1040002</name>
</gene>
<evidence type="ECO:0000313" key="2">
    <source>
        <dbReference type="Proteomes" id="UP000195569"/>
    </source>
</evidence>
<dbReference type="AlphaFoldDB" id="A0A1N7SUM7"/>
<accession>A0A1N7SUM7</accession>
<organism evidence="1 2">
    <name type="scientific">Paraburkholderia piptadeniae</name>
    <dbReference type="NCBI Taxonomy" id="1701573"/>
    <lineage>
        <taxon>Bacteria</taxon>
        <taxon>Pseudomonadati</taxon>
        <taxon>Pseudomonadota</taxon>
        <taxon>Betaproteobacteria</taxon>
        <taxon>Burkholderiales</taxon>
        <taxon>Burkholderiaceae</taxon>
        <taxon>Paraburkholderia</taxon>
    </lineage>
</organism>